<dbReference type="Gene3D" id="3.30.700.10">
    <property type="entry name" value="Glycoprotein, Type 4 Pilin"/>
    <property type="match status" value="1"/>
</dbReference>
<evidence type="ECO:0000256" key="1">
    <source>
        <dbReference type="SAM" id="MobiDB-lite"/>
    </source>
</evidence>
<dbReference type="PANTHER" id="PTHR30093">
    <property type="entry name" value="GENERAL SECRETION PATHWAY PROTEIN G"/>
    <property type="match status" value="1"/>
</dbReference>
<dbReference type="AlphaFoldDB" id="A0A517VZT8"/>
<proteinExistence type="predicted"/>
<dbReference type="InterPro" id="IPR027558">
    <property type="entry name" value="Pre_pil_HX9DG_C"/>
</dbReference>
<feature type="compositionally biased region" description="Low complexity" evidence="1">
    <location>
        <begin position="321"/>
        <end position="334"/>
    </location>
</feature>
<evidence type="ECO:0000256" key="2">
    <source>
        <dbReference type="SAM" id="Phobius"/>
    </source>
</evidence>
<dbReference type="KEGG" id="gaw:V144x_40220"/>
<dbReference type="EMBL" id="CP037920">
    <property type="protein sequence ID" value="QDT98516.1"/>
    <property type="molecule type" value="Genomic_DNA"/>
</dbReference>
<keyword evidence="2" id="KW-0812">Transmembrane</keyword>
<accession>A0A517VZT8</accession>
<dbReference type="RefSeq" id="WP_144987239.1">
    <property type="nucleotide sequence ID" value="NZ_CP037920.1"/>
</dbReference>
<feature type="domain" description="DUF1559" evidence="3">
    <location>
        <begin position="36"/>
        <end position="317"/>
    </location>
</feature>
<keyword evidence="2" id="KW-0472">Membrane</keyword>
<evidence type="ECO:0000313" key="5">
    <source>
        <dbReference type="Proteomes" id="UP000318704"/>
    </source>
</evidence>
<dbReference type="NCBIfam" id="TIGR02532">
    <property type="entry name" value="IV_pilin_GFxxxE"/>
    <property type="match status" value="1"/>
</dbReference>
<sequence length="353" mass="37462">MKSLSRDRRKGFTLIELLVVIAIIAILIALLLPAVQQAREAARRSTCKNNLKQLGLALHNYHDVFGMFVLRKGGTNGSDSATSNRARLSGFVGLLPYMDQAPLFNQISAGDATRSPFGPCAWCGWSVWNVSLPMLMCPSDGRNKQTIRAQSYVFCMGDSATNVRDGTVSRGMFPNRVGTRIRDITDGTSNTIAMSEHVRANYGPATSNAGRRRVEGIAMSQAPRTNPGSCMTLASGANWVTGTSVKGRHGTSLWDGQAERCGFTTILPPNGPSCAEGANTNADSTHAAIAPSSLHVGGVHALMADGAVRFISENIDTGDLSQPSPSPSTNTISPYGTWGALGTKDSGEIIGEF</sequence>
<dbReference type="InterPro" id="IPR045584">
    <property type="entry name" value="Pilin-like"/>
</dbReference>
<reference evidence="4 5" key="1">
    <citation type="submission" date="2019-03" db="EMBL/GenBank/DDBJ databases">
        <title>Deep-cultivation of Planctomycetes and their phenomic and genomic characterization uncovers novel biology.</title>
        <authorList>
            <person name="Wiegand S."/>
            <person name="Jogler M."/>
            <person name="Boedeker C."/>
            <person name="Pinto D."/>
            <person name="Vollmers J."/>
            <person name="Rivas-Marin E."/>
            <person name="Kohn T."/>
            <person name="Peeters S.H."/>
            <person name="Heuer A."/>
            <person name="Rast P."/>
            <person name="Oberbeckmann S."/>
            <person name="Bunk B."/>
            <person name="Jeske O."/>
            <person name="Meyerdierks A."/>
            <person name="Storesund J.E."/>
            <person name="Kallscheuer N."/>
            <person name="Luecker S."/>
            <person name="Lage O.M."/>
            <person name="Pohl T."/>
            <person name="Merkel B.J."/>
            <person name="Hornburger P."/>
            <person name="Mueller R.-W."/>
            <person name="Bruemmer F."/>
            <person name="Labrenz M."/>
            <person name="Spormann A.M."/>
            <person name="Op den Camp H."/>
            <person name="Overmann J."/>
            <person name="Amann R."/>
            <person name="Jetten M.S.M."/>
            <person name="Mascher T."/>
            <person name="Medema M.H."/>
            <person name="Devos D.P."/>
            <person name="Kaster A.-K."/>
            <person name="Ovreas L."/>
            <person name="Rohde M."/>
            <person name="Galperin M.Y."/>
            <person name="Jogler C."/>
        </authorList>
    </citation>
    <scope>NUCLEOTIDE SEQUENCE [LARGE SCALE GENOMIC DNA]</scope>
    <source>
        <strain evidence="4 5">V144</strain>
    </source>
</reference>
<dbReference type="Proteomes" id="UP000318704">
    <property type="component" value="Chromosome"/>
</dbReference>
<feature type="region of interest" description="Disordered" evidence="1">
    <location>
        <begin position="316"/>
        <end position="337"/>
    </location>
</feature>
<dbReference type="SUPFAM" id="SSF54523">
    <property type="entry name" value="Pili subunits"/>
    <property type="match status" value="1"/>
</dbReference>
<dbReference type="Pfam" id="PF07963">
    <property type="entry name" value="N_methyl"/>
    <property type="match status" value="1"/>
</dbReference>
<dbReference type="InterPro" id="IPR011453">
    <property type="entry name" value="DUF1559"/>
</dbReference>
<protein>
    <submittedName>
        <fullName evidence="4">Type II secretion system protein G</fullName>
    </submittedName>
</protein>
<evidence type="ECO:0000313" key="4">
    <source>
        <dbReference type="EMBL" id="QDT98516.1"/>
    </source>
</evidence>
<dbReference type="InterPro" id="IPR012902">
    <property type="entry name" value="N_methyl_site"/>
</dbReference>
<evidence type="ECO:0000259" key="3">
    <source>
        <dbReference type="Pfam" id="PF07596"/>
    </source>
</evidence>
<dbReference type="NCBIfam" id="TIGR04294">
    <property type="entry name" value="pre_pil_HX9DG"/>
    <property type="match status" value="1"/>
</dbReference>
<organism evidence="4 5">
    <name type="scientific">Gimesia aquarii</name>
    <dbReference type="NCBI Taxonomy" id="2527964"/>
    <lineage>
        <taxon>Bacteria</taxon>
        <taxon>Pseudomonadati</taxon>
        <taxon>Planctomycetota</taxon>
        <taxon>Planctomycetia</taxon>
        <taxon>Planctomycetales</taxon>
        <taxon>Planctomycetaceae</taxon>
        <taxon>Gimesia</taxon>
    </lineage>
</organism>
<gene>
    <name evidence="4" type="primary">xcpT_39</name>
    <name evidence="4" type="ORF">V144x_40220</name>
</gene>
<dbReference type="PROSITE" id="PS00409">
    <property type="entry name" value="PROKAR_NTER_METHYL"/>
    <property type="match status" value="1"/>
</dbReference>
<name>A0A517VZT8_9PLAN</name>
<dbReference type="PANTHER" id="PTHR30093:SF2">
    <property type="entry name" value="TYPE II SECRETION SYSTEM PROTEIN H"/>
    <property type="match status" value="1"/>
</dbReference>
<feature type="transmembrane region" description="Helical" evidence="2">
    <location>
        <begin position="12"/>
        <end position="35"/>
    </location>
</feature>
<keyword evidence="2" id="KW-1133">Transmembrane helix</keyword>
<dbReference type="Pfam" id="PF07596">
    <property type="entry name" value="SBP_bac_10"/>
    <property type="match status" value="1"/>
</dbReference>